<gene>
    <name evidence="3" type="ORF">BgramDRAFT_5020</name>
</gene>
<dbReference type="Pfam" id="PF03795">
    <property type="entry name" value="YCII"/>
    <property type="match status" value="1"/>
</dbReference>
<name>B1G6N3_PARG4</name>
<dbReference type="InterPro" id="IPR005545">
    <property type="entry name" value="YCII"/>
</dbReference>
<feature type="domain" description="YCII-related" evidence="2">
    <location>
        <begin position="19"/>
        <end position="105"/>
    </location>
</feature>
<dbReference type="InterPro" id="IPR051807">
    <property type="entry name" value="Sec-metab_biosynth-assoc"/>
</dbReference>
<reference evidence="3 4" key="1">
    <citation type="submission" date="2008-03" db="EMBL/GenBank/DDBJ databases">
        <title>Sequencing of the draft genome and assembly of Burkholderia graminis C4D1M.</title>
        <authorList>
            <consortium name="US DOE Joint Genome Institute (JGI-PGF)"/>
            <person name="Copeland A."/>
            <person name="Lucas S."/>
            <person name="Lapidus A."/>
            <person name="Glavina del Rio T."/>
            <person name="Dalin E."/>
            <person name="Tice H."/>
            <person name="Bruce D."/>
            <person name="Goodwin L."/>
            <person name="Pitluck S."/>
            <person name="Larimer F."/>
            <person name="Land M.L."/>
            <person name="Hauser L."/>
            <person name="Tiedje J."/>
            <person name="Richardson P."/>
        </authorList>
    </citation>
    <scope>NUCLEOTIDE SEQUENCE [LARGE SCALE GENOMIC DNA]</scope>
    <source>
        <strain evidence="4">ATCC 700544 / DSM 17151 / LMG 18924 / NCIMB 13744 / C4D1M</strain>
    </source>
</reference>
<protein>
    <submittedName>
        <fullName evidence="3">YCII-related</fullName>
    </submittedName>
</protein>
<dbReference type="Proteomes" id="UP000005045">
    <property type="component" value="Unassembled WGS sequence"/>
</dbReference>
<evidence type="ECO:0000259" key="2">
    <source>
        <dbReference type="Pfam" id="PF03795"/>
    </source>
</evidence>
<evidence type="ECO:0000313" key="3">
    <source>
        <dbReference type="EMBL" id="EDT08094.1"/>
    </source>
</evidence>
<dbReference type="AlphaFoldDB" id="B1G6N3"/>
<dbReference type="InterPro" id="IPR011008">
    <property type="entry name" value="Dimeric_a/b-barrel"/>
</dbReference>
<dbReference type="EMBL" id="ABLD01000020">
    <property type="protein sequence ID" value="EDT08094.1"/>
    <property type="molecule type" value="Genomic_DNA"/>
</dbReference>
<comment type="caution">
    <text evidence="3">The sequence shown here is derived from an EMBL/GenBank/DDBJ whole genome shotgun (WGS) entry which is preliminary data.</text>
</comment>
<evidence type="ECO:0000313" key="4">
    <source>
        <dbReference type="Proteomes" id="UP000005045"/>
    </source>
</evidence>
<dbReference type="PANTHER" id="PTHR33606:SF3">
    <property type="entry name" value="PROTEIN YCII"/>
    <property type="match status" value="1"/>
</dbReference>
<dbReference type="PANTHER" id="PTHR33606">
    <property type="entry name" value="PROTEIN YCII"/>
    <property type="match status" value="1"/>
</dbReference>
<accession>B1G6N3</accession>
<proteinExistence type="inferred from homology"/>
<sequence length="112" mass="12867">MASHRAAQQQLNQSKETKMNFTVYCLDHPNMVERRLENYDAHKAHLQTAPVKTLISGPLTKADGQTMIGSFFLYEADDIEEIQKFIEADPFNKAGIWATVDIRPFIKRVDNR</sequence>
<comment type="similarity">
    <text evidence="1">Belongs to the YciI family.</text>
</comment>
<keyword evidence="4" id="KW-1185">Reference proteome</keyword>
<dbReference type="SUPFAM" id="SSF54909">
    <property type="entry name" value="Dimeric alpha+beta barrel"/>
    <property type="match status" value="1"/>
</dbReference>
<dbReference type="Gene3D" id="3.30.70.1060">
    <property type="entry name" value="Dimeric alpha+beta barrel"/>
    <property type="match status" value="1"/>
</dbReference>
<organism evidence="3 4">
    <name type="scientific">Paraburkholderia graminis (strain ATCC 700544 / DSM 17151 / LMG 18924 / NCIMB 13744 / C4D1M)</name>
    <dbReference type="NCBI Taxonomy" id="396598"/>
    <lineage>
        <taxon>Bacteria</taxon>
        <taxon>Pseudomonadati</taxon>
        <taxon>Pseudomonadota</taxon>
        <taxon>Betaproteobacteria</taxon>
        <taxon>Burkholderiales</taxon>
        <taxon>Burkholderiaceae</taxon>
        <taxon>Paraburkholderia</taxon>
    </lineage>
</organism>
<evidence type="ECO:0000256" key="1">
    <source>
        <dbReference type="ARBA" id="ARBA00007689"/>
    </source>
</evidence>